<dbReference type="Proteomes" id="UP000321479">
    <property type="component" value="Chromosome"/>
</dbReference>
<accession>A0A5B8UXX5</accession>
<dbReference type="OrthoDB" id="9803892at2"/>
<evidence type="ECO:0000313" key="3">
    <source>
        <dbReference type="EMBL" id="QEC64037.1"/>
    </source>
</evidence>
<gene>
    <name evidence="3" type="ORF">FRZ54_16125</name>
</gene>
<comment type="similarity">
    <text evidence="1">Belongs to the short-chain dehydrogenases/reductases (SDR) family.</text>
</comment>
<dbReference type="Pfam" id="PF00106">
    <property type="entry name" value="adh_short"/>
    <property type="match status" value="1"/>
</dbReference>
<dbReference type="SUPFAM" id="SSF51735">
    <property type="entry name" value="NAD(P)-binding Rossmann-fold domains"/>
    <property type="match status" value="1"/>
</dbReference>
<dbReference type="GO" id="GO:0016491">
    <property type="term" value="F:oxidoreductase activity"/>
    <property type="evidence" value="ECO:0007669"/>
    <property type="project" value="UniProtKB-KW"/>
</dbReference>
<dbReference type="InterPro" id="IPR036291">
    <property type="entry name" value="NAD(P)-bd_dom_sf"/>
</dbReference>
<keyword evidence="4" id="KW-1185">Reference proteome</keyword>
<organism evidence="3 4">
    <name type="scientific">Mucilaginibacter ginsenosidivorans</name>
    <dbReference type="NCBI Taxonomy" id="398053"/>
    <lineage>
        <taxon>Bacteria</taxon>
        <taxon>Pseudomonadati</taxon>
        <taxon>Bacteroidota</taxon>
        <taxon>Sphingobacteriia</taxon>
        <taxon>Sphingobacteriales</taxon>
        <taxon>Sphingobacteriaceae</taxon>
        <taxon>Mucilaginibacter</taxon>
    </lineage>
</organism>
<name>A0A5B8UXX5_9SPHI</name>
<dbReference type="PANTHER" id="PTHR43669">
    <property type="entry name" value="5-KETO-D-GLUCONATE 5-REDUCTASE"/>
    <property type="match status" value="1"/>
</dbReference>
<protein>
    <submittedName>
        <fullName evidence="3">SDR family NAD(P)-dependent oxidoreductase</fullName>
    </submittedName>
</protein>
<proteinExistence type="inferred from homology"/>
<reference evidence="3 4" key="1">
    <citation type="journal article" date="2017" name="Curr. Microbiol.">
        <title>Mucilaginibacter ginsenosidivorans sp. nov., Isolated from Soil of Ginseng Field.</title>
        <authorList>
            <person name="Kim M.M."/>
            <person name="Siddiqi M.Z."/>
            <person name="Im W.T."/>
        </authorList>
    </citation>
    <scope>NUCLEOTIDE SEQUENCE [LARGE SCALE GENOMIC DNA]</scope>
    <source>
        <strain evidence="3 4">Gsoil 3017</strain>
    </source>
</reference>
<dbReference type="PRINTS" id="PR00081">
    <property type="entry name" value="GDHRDH"/>
</dbReference>
<dbReference type="KEGG" id="mgin:FRZ54_16125"/>
<dbReference type="AlphaFoldDB" id="A0A5B8UXX5"/>
<dbReference type="Gene3D" id="3.40.50.720">
    <property type="entry name" value="NAD(P)-binding Rossmann-like Domain"/>
    <property type="match status" value="1"/>
</dbReference>
<evidence type="ECO:0000256" key="2">
    <source>
        <dbReference type="ARBA" id="ARBA00023002"/>
    </source>
</evidence>
<evidence type="ECO:0000256" key="1">
    <source>
        <dbReference type="ARBA" id="ARBA00006484"/>
    </source>
</evidence>
<dbReference type="RefSeq" id="WP_147032610.1">
    <property type="nucleotide sequence ID" value="NZ_CP042436.1"/>
</dbReference>
<evidence type="ECO:0000313" key="4">
    <source>
        <dbReference type="Proteomes" id="UP000321479"/>
    </source>
</evidence>
<dbReference type="EMBL" id="CP042436">
    <property type="protein sequence ID" value="QEC64037.1"/>
    <property type="molecule type" value="Genomic_DNA"/>
</dbReference>
<sequence>MKIVIVTGSTGNMGQAIAKKFITEGHFVIGTATANDATTPDLPANRFEKVIVDLLDETASQQFVDDVVSRYGRIDAALLTVGGFAMGTIETTPVTDIAKQYKLNFEATYNVARPVFVQMLKQRGGRIFMTGSRPGLDAKNGKGMVAYGLAKSLVFRLADLMNDEATGRNVVTSVVIPSTIDTPLNRKNMPDASFENWVKPESIADALYWYCTDEALVLREPLIKVYNNA</sequence>
<dbReference type="InterPro" id="IPR002347">
    <property type="entry name" value="SDR_fam"/>
</dbReference>
<keyword evidence="2" id="KW-0560">Oxidoreductase</keyword>
<dbReference type="PANTHER" id="PTHR43669:SF3">
    <property type="entry name" value="ALCOHOL DEHYDROGENASE, PUTATIVE (AFU_ORTHOLOGUE AFUA_3G03445)-RELATED"/>
    <property type="match status" value="1"/>
</dbReference>